<gene>
    <name evidence="2" type="primary">yaaA</name>
    <name evidence="2" type="ORF">QGN29_10055</name>
</gene>
<dbReference type="RefSeq" id="WP_310797724.1">
    <property type="nucleotide sequence ID" value="NZ_CP123872.1"/>
</dbReference>
<sequence>MLVVLSPAKKLDFESENFQSGGESPALLGESETLIKVARKLRTEDLKSMMGISDALAELNVARFKAFETPFNTTNARPALDAFKGDVYVGLDAPSMTEQNRAFANEHVRILSGLYGLLKPLDLMQAYRLEMGIKFPTSRGKNLYQFWGDAITNEVNKSLKEGDAVINLASNEYFKSIKPKLLNGPVITPTFKEIKEGKSRVISFLAKKARGLMTRWIIDNQITNPETLKGFALEGYAYDPESSSETQWIFSRQQP</sequence>
<dbReference type="NCBIfam" id="NF002542">
    <property type="entry name" value="PRK02101.1-3"/>
    <property type="match status" value="1"/>
</dbReference>
<dbReference type="KEGG" id="tmk:QGN29_10055"/>
<evidence type="ECO:0000313" key="3">
    <source>
        <dbReference type="Proteomes" id="UP001268683"/>
    </source>
</evidence>
<evidence type="ECO:0000256" key="1">
    <source>
        <dbReference type="HAMAP-Rule" id="MF_00652"/>
    </source>
</evidence>
<proteinExistence type="inferred from homology"/>
<dbReference type="EMBL" id="CP123872">
    <property type="protein sequence ID" value="WND01894.1"/>
    <property type="molecule type" value="Genomic_DNA"/>
</dbReference>
<evidence type="ECO:0000313" key="2">
    <source>
        <dbReference type="EMBL" id="WND01894.1"/>
    </source>
</evidence>
<organism evidence="2 3">
    <name type="scientific">Temperatibacter marinus</name>
    <dbReference type="NCBI Taxonomy" id="1456591"/>
    <lineage>
        <taxon>Bacteria</taxon>
        <taxon>Pseudomonadati</taxon>
        <taxon>Pseudomonadota</taxon>
        <taxon>Alphaproteobacteria</taxon>
        <taxon>Kordiimonadales</taxon>
        <taxon>Temperatibacteraceae</taxon>
        <taxon>Temperatibacter</taxon>
    </lineage>
</organism>
<protein>
    <recommendedName>
        <fullName evidence="1">UPF0246 protein QGN29_10055</fullName>
    </recommendedName>
</protein>
<dbReference type="Proteomes" id="UP001268683">
    <property type="component" value="Chromosome"/>
</dbReference>
<dbReference type="PANTHER" id="PTHR30283">
    <property type="entry name" value="PEROXIDE STRESS RESPONSE PROTEIN YAAA"/>
    <property type="match status" value="1"/>
</dbReference>
<reference evidence="2" key="1">
    <citation type="submission" date="2023-04" db="EMBL/GenBank/DDBJ databases">
        <title>Complete genome sequence of Temperatibacter marinus.</title>
        <authorList>
            <person name="Rong J.-C."/>
            <person name="Yi M.-L."/>
            <person name="Zhao Q."/>
        </authorList>
    </citation>
    <scope>NUCLEOTIDE SEQUENCE</scope>
    <source>
        <strain evidence="2">NBRC 110045</strain>
    </source>
</reference>
<dbReference type="GO" id="GO:0005829">
    <property type="term" value="C:cytosol"/>
    <property type="evidence" value="ECO:0007669"/>
    <property type="project" value="TreeGrafter"/>
</dbReference>
<dbReference type="GO" id="GO:0033194">
    <property type="term" value="P:response to hydroperoxide"/>
    <property type="evidence" value="ECO:0007669"/>
    <property type="project" value="TreeGrafter"/>
</dbReference>
<dbReference type="Pfam" id="PF03883">
    <property type="entry name" value="H2O2_YaaD"/>
    <property type="match status" value="1"/>
</dbReference>
<dbReference type="PANTHER" id="PTHR30283:SF4">
    <property type="entry name" value="PEROXIDE STRESS RESISTANCE PROTEIN YAAA"/>
    <property type="match status" value="1"/>
</dbReference>
<dbReference type="HAMAP" id="MF_00652">
    <property type="entry name" value="UPF0246"/>
    <property type="match status" value="1"/>
</dbReference>
<accession>A0AA52EG44</accession>
<comment type="similarity">
    <text evidence="1">Belongs to the UPF0246 family.</text>
</comment>
<dbReference type="AlphaFoldDB" id="A0AA52EG44"/>
<name>A0AA52EG44_9PROT</name>
<keyword evidence="3" id="KW-1185">Reference proteome</keyword>
<dbReference type="InterPro" id="IPR005583">
    <property type="entry name" value="YaaA"/>
</dbReference>